<dbReference type="GO" id="GO:0005938">
    <property type="term" value="C:cell cortex"/>
    <property type="evidence" value="ECO:0000318"/>
    <property type="project" value="GO_Central"/>
</dbReference>
<feature type="domain" description="Ras-GAP" evidence="2">
    <location>
        <begin position="469"/>
        <end position="677"/>
    </location>
</feature>
<dbReference type="STRING" id="81824.A9V5N3"/>
<protein>
    <recommendedName>
        <fullName evidence="2">Ras-GAP domain-containing protein</fullName>
    </recommendedName>
</protein>
<dbReference type="InterPro" id="IPR001936">
    <property type="entry name" value="RasGAP_dom"/>
</dbReference>
<dbReference type="KEGG" id="mbr:MONBRDRAFT_27567"/>
<keyword evidence="4" id="KW-1185">Reference proteome</keyword>
<dbReference type="Gene3D" id="1.10.506.10">
    <property type="entry name" value="GTPase Activation - p120gap, domain 1"/>
    <property type="match status" value="1"/>
</dbReference>
<dbReference type="GO" id="GO:0005096">
    <property type="term" value="F:GTPase activator activity"/>
    <property type="evidence" value="ECO:0000318"/>
    <property type="project" value="GO_Central"/>
</dbReference>
<dbReference type="SMART" id="SM00323">
    <property type="entry name" value="RasGAP"/>
    <property type="match status" value="1"/>
</dbReference>
<dbReference type="SUPFAM" id="SSF48350">
    <property type="entry name" value="GTPase activation domain, GAP"/>
    <property type="match status" value="1"/>
</dbReference>
<gene>
    <name evidence="3" type="ORF">MONBRDRAFT_27567</name>
</gene>
<accession>A9V5N3</accession>
<proteinExistence type="predicted"/>
<dbReference type="PANTHER" id="PTHR14149:SF17">
    <property type="entry name" value="GTPASE-ACTIVATING PROTEIN"/>
    <property type="match status" value="1"/>
</dbReference>
<dbReference type="InParanoid" id="A9V5N3"/>
<sequence length="1004" mass="113297">MDSISLGQPQARPIWRDLAATSRYTFMGLMCVVRAPQSLLATHASDCTRFLAPQSEGSQRKMVLQLDGFDHNESVVDGEAHEHQAQPQQSDLDDGVDLDGLPDFADDRPRRNMVPKRLSDAFNLELSEDFLMYLNITSEDVAAAALEDDAWRSDAHDAPPTPAQALAAMTTSSPEQNKFVAQEQLHPVSQARRREVSSSRSAPEQGDEVPESDDDEQTAEEDDASESPNSRERTKSMPNLDRERIRRTSSIMRSKTLSTADAGPMRKLLHGSGTQEHLASLLSITANKRRTTIIAVDADFSLPQLAEATTPTSPRSTNRLSTSSHVELPGARVARSSSHDDDEICEGDLTSFFKARRELKMFRRKLAEQCDINYRLERNLRTLDESIGLLIRHRISVEDIDSRLLTYDFRIYNSKLMSSRKEQQYGILFYLLQNEAAYIATLSRQLSLSEIDDFLQTVMFTLFGNFEPKEEHMLLSVFQHAFKLEFAAAKDINSVMRNNSAMSRMITTYTRRGLGQQYLKDVLARQVGLVFELKGLGLDLEPVKIYNELAKEHGLPEGVTDPVTALKAAPVQEVLEERSRALRELTARFVSAIVEDVEAVPYGLRWLCKAIRAECLQRFPDSSQEVLVSLLGGFMMLRYINPAIISPEAFALIHRKPTNLIRRNLTQIAKVLQAITNGTKSVTGSLAILQDFIREQRSRLGRFLLQLCEVEDFDHEYQMERLSALASLSNSISITPNEIYTVHSLLWKYQSQLQLDKSSPLGAVLQQLGEPPTKISRENNLLMELALSSPVEYSTRRGSGGSAASSQVPLEMQSITVKQLRLLKLELEKTKAAFESVCEIYAILTEKIEAYQDYLENVRGQAISGSSWATEFVSVGKVQLKRRSMMARRYPQHEMLPKGLGPYQFKLTKLDKERIITWSNDAVIPRESDPGRNNIILVYSMPTIGHVVLSLRPKGRQALFHTECKLEDLLTKTEDERPRMRLGNVLELDARRMLVLLDKTTFRL</sequence>
<dbReference type="AlphaFoldDB" id="A9V5N3"/>
<dbReference type="Pfam" id="PF00616">
    <property type="entry name" value="RasGAP"/>
    <property type="match status" value="1"/>
</dbReference>
<organism evidence="3 4">
    <name type="scientific">Monosiga brevicollis</name>
    <name type="common">Choanoflagellate</name>
    <dbReference type="NCBI Taxonomy" id="81824"/>
    <lineage>
        <taxon>Eukaryota</taxon>
        <taxon>Choanoflagellata</taxon>
        <taxon>Craspedida</taxon>
        <taxon>Salpingoecidae</taxon>
        <taxon>Monosiga</taxon>
    </lineage>
</organism>
<evidence type="ECO:0000256" key="1">
    <source>
        <dbReference type="SAM" id="MobiDB-lite"/>
    </source>
</evidence>
<dbReference type="PANTHER" id="PTHR14149">
    <property type="entry name" value="RAS GTPASE-ACTIVATING PROTEIN WITH IQ MOTIF"/>
    <property type="match status" value="1"/>
</dbReference>
<feature type="region of interest" description="Disordered" evidence="1">
    <location>
        <begin position="77"/>
        <end position="96"/>
    </location>
</feature>
<feature type="compositionally biased region" description="Basic and acidic residues" evidence="1">
    <location>
        <begin position="229"/>
        <end position="246"/>
    </location>
</feature>
<evidence type="ECO:0000259" key="2">
    <source>
        <dbReference type="PROSITE" id="PS50018"/>
    </source>
</evidence>
<feature type="region of interest" description="Disordered" evidence="1">
    <location>
        <begin position="153"/>
        <end position="265"/>
    </location>
</feature>
<dbReference type="eggNOG" id="KOG2128">
    <property type="taxonomic scope" value="Eukaryota"/>
</dbReference>
<dbReference type="InterPro" id="IPR008936">
    <property type="entry name" value="Rho_GTPase_activation_prot"/>
</dbReference>
<evidence type="ECO:0000313" key="4">
    <source>
        <dbReference type="Proteomes" id="UP000001357"/>
    </source>
</evidence>
<dbReference type="PROSITE" id="PS50018">
    <property type="entry name" value="RAS_GTPASE_ACTIV_2"/>
    <property type="match status" value="1"/>
</dbReference>
<reference evidence="3 4" key="1">
    <citation type="journal article" date="2008" name="Nature">
        <title>The genome of the choanoflagellate Monosiga brevicollis and the origin of metazoans.</title>
        <authorList>
            <consortium name="JGI Sequencing"/>
            <person name="King N."/>
            <person name="Westbrook M.J."/>
            <person name="Young S.L."/>
            <person name="Kuo A."/>
            <person name="Abedin M."/>
            <person name="Chapman J."/>
            <person name="Fairclough S."/>
            <person name="Hellsten U."/>
            <person name="Isogai Y."/>
            <person name="Letunic I."/>
            <person name="Marr M."/>
            <person name="Pincus D."/>
            <person name="Putnam N."/>
            <person name="Rokas A."/>
            <person name="Wright K.J."/>
            <person name="Zuzow R."/>
            <person name="Dirks W."/>
            <person name="Good M."/>
            <person name="Goodstein D."/>
            <person name="Lemons D."/>
            <person name="Li W."/>
            <person name="Lyons J.B."/>
            <person name="Morris A."/>
            <person name="Nichols S."/>
            <person name="Richter D.J."/>
            <person name="Salamov A."/>
            <person name="Bork P."/>
            <person name="Lim W.A."/>
            <person name="Manning G."/>
            <person name="Miller W.T."/>
            <person name="McGinnis W."/>
            <person name="Shapiro H."/>
            <person name="Tjian R."/>
            <person name="Grigoriev I.V."/>
            <person name="Rokhsar D."/>
        </authorList>
    </citation>
    <scope>NUCLEOTIDE SEQUENCE [LARGE SCALE GENOMIC DNA]</scope>
    <source>
        <strain evidence="4">MX1 / ATCC 50154</strain>
    </source>
</reference>
<evidence type="ECO:0000313" key="3">
    <source>
        <dbReference type="EMBL" id="EDQ87071.1"/>
    </source>
</evidence>
<dbReference type="Proteomes" id="UP000001357">
    <property type="component" value="Unassembled WGS sequence"/>
</dbReference>
<dbReference type="EMBL" id="CH991561">
    <property type="protein sequence ID" value="EDQ87071.1"/>
    <property type="molecule type" value="Genomic_DNA"/>
</dbReference>
<name>A9V5N3_MONBE</name>
<dbReference type="RefSeq" id="XP_001748014.1">
    <property type="nucleotide sequence ID" value="XM_001747962.1"/>
</dbReference>
<feature type="compositionally biased region" description="Polar residues" evidence="1">
    <location>
        <begin position="248"/>
        <end position="259"/>
    </location>
</feature>
<dbReference type="GO" id="GO:0046580">
    <property type="term" value="P:negative regulation of Ras protein signal transduction"/>
    <property type="evidence" value="ECO:0000318"/>
    <property type="project" value="GO_Central"/>
</dbReference>
<feature type="compositionally biased region" description="Acidic residues" evidence="1">
    <location>
        <begin position="205"/>
        <end position="225"/>
    </location>
</feature>
<dbReference type="GeneID" id="5893335"/>